<comment type="caution">
    <text evidence="1">The sequence shown here is derived from an EMBL/GenBank/DDBJ whole genome shotgun (WGS) entry which is preliminary data.</text>
</comment>
<keyword evidence="2" id="KW-1185">Reference proteome</keyword>
<dbReference type="AlphaFoldDB" id="A0AAV4RCG8"/>
<dbReference type="Proteomes" id="UP001054837">
    <property type="component" value="Unassembled WGS sequence"/>
</dbReference>
<name>A0AAV4RCG8_9ARAC</name>
<evidence type="ECO:0000313" key="2">
    <source>
        <dbReference type="Proteomes" id="UP001054837"/>
    </source>
</evidence>
<protein>
    <submittedName>
        <fullName evidence="1">Uncharacterized protein</fullName>
    </submittedName>
</protein>
<gene>
    <name evidence="1" type="ORF">CDAR_27321</name>
</gene>
<proteinExistence type="predicted"/>
<evidence type="ECO:0000313" key="1">
    <source>
        <dbReference type="EMBL" id="GIY17930.1"/>
    </source>
</evidence>
<dbReference type="EMBL" id="BPLQ01005852">
    <property type="protein sequence ID" value="GIY17930.1"/>
    <property type="molecule type" value="Genomic_DNA"/>
</dbReference>
<organism evidence="1 2">
    <name type="scientific">Caerostris darwini</name>
    <dbReference type="NCBI Taxonomy" id="1538125"/>
    <lineage>
        <taxon>Eukaryota</taxon>
        <taxon>Metazoa</taxon>
        <taxon>Ecdysozoa</taxon>
        <taxon>Arthropoda</taxon>
        <taxon>Chelicerata</taxon>
        <taxon>Arachnida</taxon>
        <taxon>Araneae</taxon>
        <taxon>Araneomorphae</taxon>
        <taxon>Entelegynae</taxon>
        <taxon>Araneoidea</taxon>
        <taxon>Araneidae</taxon>
        <taxon>Caerostris</taxon>
    </lineage>
</organism>
<reference evidence="1 2" key="1">
    <citation type="submission" date="2021-06" db="EMBL/GenBank/DDBJ databases">
        <title>Caerostris darwini draft genome.</title>
        <authorList>
            <person name="Kono N."/>
            <person name="Arakawa K."/>
        </authorList>
    </citation>
    <scope>NUCLEOTIDE SEQUENCE [LARGE SCALE GENOMIC DNA]</scope>
</reference>
<accession>A0AAV4RCG8</accession>
<sequence>MSPSGTMDVLDWRDQAPLTVISDTREFLCVLSECGSSFEADPWILSASALDNGGDSSFQLSLIAHFSPQHLLTVILCLGSSRQADGPFFYS</sequence>